<keyword evidence="3" id="KW-1185">Reference proteome</keyword>
<evidence type="ECO:0008006" key="4">
    <source>
        <dbReference type="Google" id="ProtNLM"/>
    </source>
</evidence>
<gene>
    <name evidence="2" type="ORF">SAMN05444359_13146</name>
</gene>
<dbReference type="Proteomes" id="UP000199021">
    <property type="component" value="Unassembled WGS sequence"/>
</dbReference>
<dbReference type="AlphaFoldDB" id="A0A1H9MTG1"/>
<feature type="signal peptide" evidence="1">
    <location>
        <begin position="1"/>
        <end position="20"/>
    </location>
</feature>
<dbReference type="RefSeq" id="WP_139212010.1">
    <property type="nucleotide sequence ID" value="NZ_FOFB01000031.1"/>
</dbReference>
<reference evidence="3" key="1">
    <citation type="submission" date="2016-10" db="EMBL/GenBank/DDBJ databases">
        <authorList>
            <person name="Varghese N."/>
            <person name="Submissions S."/>
        </authorList>
    </citation>
    <scope>NUCLEOTIDE SEQUENCE [LARGE SCALE GENOMIC DNA]</scope>
    <source>
        <strain evidence="3">DSM 24740</strain>
    </source>
</reference>
<sequence length="270" mass="30086">MLRSLLVLCVAVILSQSVEAQQRLPGNQNIYGATGKGIIYDNEMNFSFAISTPRNIFLGVRSGKLVSFDKMKYWSATFGSIRHSRERKENPDRINLLTNRVSRAYTFAKENQLYALRLGFGQRTYLSEKARQRGVAIGYSYEFGPTLGLLKPYYLEIDAGEPGSPGVIIDIRHTGENTAEFLNQDRIFGASAWSVGLDEIRLRPGIHAKAAAHFGFGAYDELAKSLEVGLMADFFLGNTDLLIESDLTPGVSNSPLFLSLFINVQMGKRW</sequence>
<accession>A0A1H9MTG1</accession>
<evidence type="ECO:0000256" key="1">
    <source>
        <dbReference type="SAM" id="SignalP"/>
    </source>
</evidence>
<name>A0A1H9MTG1_9BACT</name>
<evidence type="ECO:0000313" key="3">
    <source>
        <dbReference type="Proteomes" id="UP000199021"/>
    </source>
</evidence>
<feature type="chain" id="PRO_5011514535" description="Outer membrane protein beta-barrel domain-containing protein" evidence="1">
    <location>
        <begin position="21"/>
        <end position="270"/>
    </location>
</feature>
<proteinExistence type="predicted"/>
<dbReference type="OrthoDB" id="1523667at2"/>
<protein>
    <recommendedName>
        <fullName evidence="4">Outer membrane protein beta-barrel domain-containing protein</fullName>
    </recommendedName>
</protein>
<keyword evidence="1" id="KW-0732">Signal</keyword>
<dbReference type="InParanoid" id="A0A1H9MTG1"/>
<dbReference type="STRING" id="478744.SAMN05444359_13146"/>
<dbReference type="EMBL" id="FOFB01000031">
    <property type="protein sequence ID" value="SER27006.1"/>
    <property type="molecule type" value="Genomic_DNA"/>
</dbReference>
<evidence type="ECO:0000313" key="2">
    <source>
        <dbReference type="EMBL" id="SER27006.1"/>
    </source>
</evidence>
<organism evidence="2 3">
    <name type="scientific">Neolewinella agarilytica</name>
    <dbReference type="NCBI Taxonomy" id="478744"/>
    <lineage>
        <taxon>Bacteria</taxon>
        <taxon>Pseudomonadati</taxon>
        <taxon>Bacteroidota</taxon>
        <taxon>Saprospiria</taxon>
        <taxon>Saprospirales</taxon>
        <taxon>Lewinellaceae</taxon>
        <taxon>Neolewinella</taxon>
    </lineage>
</organism>